<feature type="non-terminal residue" evidence="1">
    <location>
        <position position="1"/>
    </location>
</feature>
<sequence length="94" mass="10741">SETQVGALKEQIEQARADVLRSEAAAKTTEINISLQTAQHKREIADMRSELNTLRCRPNLEQAMAELEERNSEMEELLRKKCAEIEENDDKALE</sequence>
<organism evidence="1 2">
    <name type="scientific">Pluteus cervinus</name>
    <dbReference type="NCBI Taxonomy" id="181527"/>
    <lineage>
        <taxon>Eukaryota</taxon>
        <taxon>Fungi</taxon>
        <taxon>Dikarya</taxon>
        <taxon>Basidiomycota</taxon>
        <taxon>Agaricomycotina</taxon>
        <taxon>Agaricomycetes</taxon>
        <taxon>Agaricomycetidae</taxon>
        <taxon>Agaricales</taxon>
        <taxon>Pluteineae</taxon>
        <taxon>Pluteaceae</taxon>
        <taxon>Pluteus</taxon>
    </lineage>
</organism>
<dbReference type="Proteomes" id="UP000308600">
    <property type="component" value="Unassembled WGS sequence"/>
</dbReference>
<name>A0ACD3BHB9_9AGAR</name>
<protein>
    <submittedName>
        <fullName evidence="1">Uncharacterized protein</fullName>
    </submittedName>
</protein>
<accession>A0ACD3BHB9</accession>
<evidence type="ECO:0000313" key="2">
    <source>
        <dbReference type="Proteomes" id="UP000308600"/>
    </source>
</evidence>
<proteinExistence type="predicted"/>
<evidence type="ECO:0000313" key="1">
    <source>
        <dbReference type="EMBL" id="TFK77433.1"/>
    </source>
</evidence>
<keyword evidence="2" id="KW-1185">Reference proteome</keyword>
<gene>
    <name evidence="1" type="ORF">BDN72DRAFT_753971</name>
</gene>
<dbReference type="EMBL" id="ML208259">
    <property type="protein sequence ID" value="TFK77433.1"/>
    <property type="molecule type" value="Genomic_DNA"/>
</dbReference>
<reference evidence="1 2" key="1">
    <citation type="journal article" date="2019" name="Nat. Ecol. Evol.">
        <title>Megaphylogeny resolves global patterns of mushroom evolution.</title>
        <authorList>
            <person name="Varga T."/>
            <person name="Krizsan K."/>
            <person name="Foldi C."/>
            <person name="Dima B."/>
            <person name="Sanchez-Garcia M."/>
            <person name="Sanchez-Ramirez S."/>
            <person name="Szollosi G.J."/>
            <person name="Szarkandi J.G."/>
            <person name="Papp V."/>
            <person name="Albert L."/>
            <person name="Andreopoulos W."/>
            <person name="Angelini C."/>
            <person name="Antonin V."/>
            <person name="Barry K.W."/>
            <person name="Bougher N.L."/>
            <person name="Buchanan P."/>
            <person name="Buyck B."/>
            <person name="Bense V."/>
            <person name="Catcheside P."/>
            <person name="Chovatia M."/>
            <person name="Cooper J."/>
            <person name="Damon W."/>
            <person name="Desjardin D."/>
            <person name="Finy P."/>
            <person name="Geml J."/>
            <person name="Haridas S."/>
            <person name="Hughes K."/>
            <person name="Justo A."/>
            <person name="Karasinski D."/>
            <person name="Kautmanova I."/>
            <person name="Kiss B."/>
            <person name="Kocsube S."/>
            <person name="Kotiranta H."/>
            <person name="LaButti K.M."/>
            <person name="Lechner B.E."/>
            <person name="Liimatainen K."/>
            <person name="Lipzen A."/>
            <person name="Lukacs Z."/>
            <person name="Mihaltcheva S."/>
            <person name="Morgado L.N."/>
            <person name="Niskanen T."/>
            <person name="Noordeloos M.E."/>
            <person name="Ohm R.A."/>
            <person name="Ortiz-Santana B."/>
            <person name="Ovrebo C."/>
            <person name="Racz N."/>
            <person name="Riley R."/>
            <person name="Savchenko A."/>
            <person name="Shiryaev A."/>
            <person name="Soop K."/>
            <person name="Spirin V."/>
            <person name="Szebenyi C."/>
            <person name="Tomsovsky M."/>
            <person name="Tulloss R.E."/>
            <person name="Uehling J."/>
            <person name="Grigoriev I.V."/>
            <person name="Vagvolgyi C."/>
            <person name="Papp T."/>
            <person name="Martin F.M."/>
            <person name="Miettinen O."/>
            <person name="Hibbett D.S."/>
            <person name="Nagy L.G."/>
        </authorList>
    </citation>
    <scope>NUCLEOTIDE SEQUENCE [LARGE SCALE GENOMIC DNA]</scope>
    <source>
        <strain evidence="1 2">NL-1719</strain>
    </source>
</reference>